<proteinExistence type="predicted"/>
<keyword evidence="3" id="KW-1185">Reference proteome</keyword>
<dbReference type="Proteomes" id="UP001190700">
    <property type="component" value="Unassembled WGS sequence"/>
</dbReference>
<feature type="transmembrane region" description="Helical" evidence="1">
    <location>
        <begin position="249"/>
        <end position="271"/>
    </location>
</feature>
<dbReference type="Gene3D" id="1.10.287.70">
    <property type="match status" value="1"/>
</dbReference>
<evidence type="ECO:0000313" key="3">
    <source>
        <dbReference type="Proteomes" id="UP001190700"/>
    </source>
</evidence>
<dbReference type="PANTHER" id="PTHR13715:SF79">
    <property type="entry name" value="RYANODINE RECEPTOR"/>
    <property type="match status" value="1"/>
</dbReference>
<accession>A0AAE0FNQ2</accession>
<keyword evidence="1" id="KW-0472">Membrane</keyword>
<sequence length="712" mass="81563">MQGPCQEIQQEIASGPLLQCCERLLSGMVYPLLGDMEISDSSPTSVWDISTDTEVVSRSTLKAVCMRCIRDMLEGAEHKSPAWHLVLATINVQRLVQESCTLQDAMIPMFYESTTVRSALQKELVEVHILLATLMTLDIENVYGLSDELKAATSLSALKYHKRRIRHVEALHNDNVYTVPFHLSDDAAHFRWDKFKTDEYLKELYSVERSNPQEKAENIMAVIDRLLFMMHSESKLIKRMKYFRFARKNYTLCLGSSLRMSVVICLILTFNYGKDHSDWKSTYASQVLPSLALVAGLRAPWAPHLRSCSWRLSAGTRQFNPLTSRHEEEHMDAPNKKLRATKLVFEQSSTLQLEPLGPNLNSFVELALAGFPVVKEVFASRRFSWYLFLGTSSVIGTLYSNFFFAAHLLDYMVNNPDGRMTMEAVIMGGSLLVKTALVTLIIIFMYTIVSFKNFRDRIVDNYECETFFQCSIYHLVFGMDGAGKSEGIGSLFGIWYDPPVSLEAREDWEDVAHIMYLMSFVIVWMFLLSNIITGQIVDAFGSVRDIAANKKRDLEENSLICSIDRYSFGGHFQTHMEEEQNPLDYLFFVQYILEMDPANLGGIHSHIYACLKEGRVTDWIPVSRSVYLESTSSLQKEHTDQIEAKVIAATTTRVDSLERNMKRQYEFLSQDMIQQMRTIEQSSKDRLDRIEDALNLLVEDHEARQPRFSQLK</sequence>
<dbReference type="PANTHER" id="PTHR13715">
    <property type="entry name" value="RYANODINE RECEPTOR AND IP3 RECEPTOR"/>
    <property type="match status" value="1"/>
</dbReference>
<feature type="transmembrane region" description="Helical" evidence="1">
    <location>
        <begin position="424"/>
        <end position="449"/>
    </location>
</feature>
<evidence type="ECO:0000256" key="1">
    <source>
        <dbReference type="SAM" id="Phobius"/>
    </source>
</evidence>
<feature type="transmembrane region" description="Helical" evidence="1">
    <location>
        <begin position="283"/>
        <end position="301"/>
    </location>
</feature>
<dbReference type="AlphaFoldDB" id="A0AAE0FNQ2"/>
<comment type="caution">
    <text evidence="2">The sequence shown here is derived from an EMBL/GenBank/DDBJ whole genome shotgun (WGS) entry which is preliminary data.</text>
</comment>
<dbReference type="InterPro" id="IPR015925">
    <property type="entry name" value="Ryanodine_IP3_receptor"/>
</dbReference>
<dbReference type="EMBL" id="LGRX02015637">
    <property type="protein sequence ID" value="KAK3263216.1"/>
    <property type="molecule type" value="Genomic_DNA"/>
</dbReference>
<keyword evidence="1" id="KW-0812">Transmembrane</keyword>
<reference evidence="2 3" key="1">
    <citation type="journal article" date="2015" name="Genome Biol. Evol.">
        <title>Comparative Genomics of a Bacterivorous Green Alga Reveals Evolutionary Causalities and Consequences of Phago-Mixotrophic Mode of Nutrition.</title>
        <authorList>
            <person name="Burns J.A."/>
            <person name="Paasch A."/>
            <person name="Narechania A."/>
            <person name="Kim E."/>
        </authorList>
    </citation>
    <scope>NUCLEOTIDE SEQUENCE [LARGE SCALE GENOMIC DNA]</scope>
    <source>
        <strain evidence="2 3">PLY_AMNH</strain>
    </source>
</reference>
<feature type="transmembrane region" description="Helical" evidence="1">
    <location>
        <begin position="514"/>
        <end position="532"/>
    </location>
</feature>
<organism evidence="2 3">
    <name type="scientific">Cymbomonas tetramitiformis</name>
    <dbReference type="NCBI Taxonomy" id="36881"/>
    <lineage>
        <taxon>Eukaryota</taxon>
        <taxon>Viridiplantae</taxon>
        <taxon>Chlorophyta</taxon>
        <taxon>Pyramimonadophyceae</taxon>
        <taxon>Pyramimonadales</taxon>
        <taxon>Pyramimonadaceae</taxon>
        <taxon>Cymbomonas</taxon>
    </lineage>
</organism>
<feature type="transmembrane region" description="Helical" evidence="1">
    <location>
        <begin position="385"/>
        <end position="404"/>
    </location>
</feature>
<name>A0AAE0FNQ2_9CHLO</name>
<gene>
    <name evidence="2" type="ORF">CYMTET_27966</name>
</gene>
<dbReference type="GO" id="GO:0006816">
    <property type="term" value="P:calcium ion transport"/>
    <property type="evidence" value="ECO:0007669"/>
    <property type="project" value="InterPro"/>
</dbReference>
<protein>
    <recommendedName>
        <fullName evidence="4">Ion transport domain-containing protein</fullName>
    </recommendedName>
</protein>
<keyword evidence="1" id="KW-1133">Transmembrane helix</keyword>
<evidence type="ECO:0000313" key="2">
    <source>
        <dbReference type="EMBL" id="KAK3263216.1"/>
    </source>
</evidence>
<evidence type="ECO:0008006" key="4">
    <source>
        <dbReference type="Google" id="ProtNLM"/>
    </source>
</evidence>